<reference evidence="2" key="1">
    <citation type="submission" date="2020-01" db="EMBL/GenBank/DDBJ databases">
        <authorList>
            <person name="Meier V. D."/>
            <person name="Meier V D."/>
        </authorList>
    </citation>
    <scope>NUCLEOTIDE SEQUENCE</scope>
    <source>
        <strain evidence="2">HLG_WM_MAG_05</strain>
    </source>
</reference>
<sequence length="517" mass="57906">MKQLFIVISLFLSINTFGFTDPYSWDRLPTNSEISNAKQRLITTLTKSIAVNGKVIDNQTVKLSPLIKFHDKRRAGKVEPYVISRLIVFVERKGIMGSQVSEYNLFQNKQKDTFRFGEQASVSPAKSLNEKYNNFIAYLHSSAKDDSGSALGFAPPLVASQTSANYGDKRGGSSNNEEEDDGLWTVALGSFIVTVVAGMMLRRKRLENIKPNQEDTSKETKKKEPTKPQEKKSDKDKPITVKKAIENVNAPSMIPSVDNTVDIVKKGAKELSEIVDKNAGNVAKTVKDTLTSSKSVEVISDVDRLKGVKSVLENGSDLIVNRLTKARVDLHDIHSLKKIFDKNGKAIINNMDDVKKYADLLKKNDKGIKNLSKSSKAKKLFRAAGVGFEIYDAVDRVNKVTKERGYTKEDAKWATASEVAHKVAVDLITRNAVVGVIDGVVSIIAPEYNVESMMRKGEDAWHKETEEFFKNIYDNSDELATRQLKEFNRFKKKIMSKNISEEEKLKRVKKIYKIVVG</sequence>
<accession>A0A6S6S288</accession>
<name>A0A6S6S288_9BACT</name>
<proteinExistence type="predicted"/>
<protein>
    <submittedName>
        <fullName evidence="2">Uncharacterized protein</fullName>
    </submittedName>
</protein>
<feature type="region of interest" description="Disordered" evidence="1">
    <location>
        <begin position="207"/>
        <end position="241"/>
    </location>
</feature>
<evidence type="ECO:0000256" key="1">
    <source>
        <dbReference type="SAM" id="MobiDB-lite"/>
    </source>
</evidence>
<organism evidence="2">
    <name type="scientific">uncultured Sulfurovum sp</name>
    <dbReference type="NCBI Taxonomy" id="269237"/>
    <lineage>
        <taxon>Bacteria</taxon>
        <taxon>Pseudomonadati</taxon>
        <taxon>Campylobacterota</taxon>
        <taxon>Epsilonproteobacteria</taxon>
        <taxon>Campylobacterales</taxon>
        <taxon>Sulfurovaceae</taxon>
        <taxon>Sulfurovum</taxon>
        <taxon>environmental samples</taxon>
    </lineage>
</organism>
<dbReference type="AlphaFoldDB" id="A0A6S6S288"/>
<evidence type="ECO:0000313" key="2">
    <source>
        <dbReference type="EMBL" id="CAA6801763.1"/>
    </source>
</evidence>
<dbReference type="EMBL" id="CACVAU010000004">
    <property type="protein sequence ID" value="CAA6801763.1"/>
    <property type="molecule type" value="Genomic_DNA"/>
</dbReference>
<gene>
    <name evidence="2" type="ORF">HELGO_WM28568</name>
</gene>